<keyword evidence="1" id="KW-0472">Membrane</keyword>
<feature type="transmembrane region" description="Helical" evidence="1">
    <location>
        <begin position="12"/>
        <end position="34"/>
    </location>
</feature>
<name>A0A916QLK8_9GAMM</name>
<accession>A0A916QLK8</accession>
<dbReference type="AlphaFoldDB" id="A0A916QLK8"/>
<proteinExistence type="predicted"/>
<comment type="caution">
    <text evidence="2">The sequence shown here is derived from an EMBL/GenBank/DDBJ whole genome shotgun (WGS) entry which is preliminary data.</text>
</comment>
<evidence type="ECO:0000313" key="3">
    <source>
        <dbReference type="Proteomes" id="UP000627715"/>
    </source>
</evidence>
<keyword evidence="1" id="KW-0812">Transmembrane</keyword>
<keyword evidence="3" id="KW-1185">Reference proteome</keyword>
<dbReference type="Proteomes" id="UP000627715">
    <property type="component" value="Unassembled WGS sequence"/>
</dbReference>
<dbReference type="RefSeq" id="WP_068811316.1">
    <property type="nucleotide sequence ID" value="NZ_BMIY01000011.1"/>
</dbReference>
<dbReference type="EMBL" id="BMIY01000011">
    <property type="protein sequence ID" value="GFZ81465.1"/>
    <property type="molecule type" value="Genomic_DNA"/>
</dbReference>
<organism evidence="2 3">
    <name type="scientific">Pseudohongiella nitratireducens</name>
    <dbReference type="NCBI Taxonomy" id="1768907"/>
    <lineage>
        <taxon>Bacteria</taxon>
        <taxon>Pseudomonadati</taxon>
        <taxon>Pseudomonadota</taxon>
        <taxon>Gammaproteobacteria</taxon>
        <taxon>Pseudomonadales</taxon>
        <taxon>Pseudohongiellaceae</taxon>
        <taxon>Pseudohongiella</taxon>
    </lineage>
</organism>
<evidence type="ECO:0000313" key="2">
    <source>
        <dbReference type="EMBL" id="GFZ81465.1"/>
    </source>
</evidence>
<protein>
    <submittedName>
        <fullName evidence="2">Uncharacterized protein</fullName>
    </submittedName>
</protein>
<sequence length="96" mass="10944">MNALSKRRGMVLLEMLLVLTLVSSGLVAMLKIYAYNEIVWQRLLSNYCDYLRQSEVSGRQALSGTGVVSDWNENWLQGCHSVRLPQQSIPMWSHSD</sequence>
<reference evidence="2" key="2">
    <citation type="submission" date="2020-09" db="EMBL/GenBank/DDBJ databases">
        <authorList>
            <person name="Sun Q."/>
            <person name="Zhou Y."/>
        </authorList>
    </citation>
    <scope>NUCLEOTIDE SEQUENCE</scope>
    <source>
        <strain evidence="2">CGMCC 1.15425</strain>
    </source>
</reference>
<gene>
    <name evidence="2" type="ORF">GCM10011403_25940</name>
</gene>
<evidence type="ECO:0000256" key="1">
    <source>
        <dbReference type="SAM" id="Phobius"/>
    </source>
</evidence>
<reference evidence="2" key="1">
    <citation type="journal article" date="2014" name="Int. J. Syst. Evol. Microbiol.">
        <title>Complete genome sequence of Corynebacterium casei LMG S-19264T (=DSM 44701T), isolated from a smear-ripened cheese.</title>
        <authorList>
            <consortium name="US DOE Joint Genome Institute (JGI-PGF)"/>
            <person name="Walter F."/>
            <person name="Albersmeier A."/>
            <person name="Kalinowski J."/>
            <person name="Ruckert C."/>
        </authorList>
    </citation>
    <scope>NUCLEOTIDE SEQUENCE</scope>
    <source>
        <strain evidence="2">CGMCC 1.15425</strain>
    </source>
</reference>
<keyword evidence="1" id="KW-1133">Transmembrane helix</keyword>